<feature type="region of interest" description="Disordered" evidence="1">
    <location>
        <begin position="60"/>
        <end position="177"/>
    </location>
</feature>
<feature type="compositionally biased region" description="Polar residues" evidence="1">
    <location>
        <begin position="60"/>
        <end position="86"/>
    </location>
</feature>
<evidence type="ECO:0000313" key="2">
    <source>
        <dbReference type="EMBL" id="MCD9639578.1"/>
    </source>
</evidence>
<feature type="non-terminal residue" evidence="2">
    <location>
        <position position="510"/>
    </location>
</feature>
<evidence type="ECO:0000313" key="3">
    <source>
        <dbReference type="Proteomes" id="UP000823775"/>
    </source>
</evidence>
<name>A0ABS8UZX6_DATST</name>
<accession>A0ABS8UZX6</accession>
<gene>
    <name evidence="2" type="ORF">HAX54_024194</name>
</gene>
<dbReference type="EMBL" id="JACEIK010002945">
    <property type="protein sequence ID" value="MCD9639578.1"/>
    <property type="molecule type" value="Genomic_DNA"/>
</dbReference>
<feature type="region of interest" description="Disordered" evidence="1">
    <location>
        <begin position="348"/>
        <end position="378"/>
    </location>
</feature>
<feature type="compositionally biased region" description="Polar residues" evidence="1">
    <location>
        <begin position="94"/>
        <end position="103"/>
    </location>
</feature>
<feature type="compositionally biased region" description="Basic and acidic residues" evidence="1">
    <location>
        <begin position="118"/>
        <end position="135"/>
    </location>
</feature>
<evidence type="ECO:0000256" key="1">
    <source>
        <dbReference type="SAM" id="MobiDB-lite"/>
    </source>
</evidence>
<reference evidence="2 3" key="1">
    <citation type="journal article" date="2021" name="BMC Genomics">
        <title>Datura genome reveals duplications of psychoactive alkaloid biosynthetic genes and high mutation rate following tissue culture.</title>
        <authorList>
            <person name="Rajewski A."/>
            <person name="Carter-House D."/>
            <person name="Stajich J."/>
            <person name="Litt A."/>
        </authorList>
    </citation>
    <scope>NUCLEOTIDE SEQUENCE [LARGE SCALE GENOMIC DNA]</scope>
    <source>
        <strain evidence="2">AR-01</strain>
    </source>
</reference>
<sequence>MSSTPVAGKILYASQNNQQYHKKSSHQRYEFLNQSITDPSLKNISSSYDLMNSNTAYTRNVTNNDANNVQHNTTNKGETSKATPNCSLLPPPKISSNFDSFKQSVPKEKTIPHTKNSNKKDEIHKTKDVPYETKEGAQPADMCNNKNLEDQWKTQKRKKIKGSSQNNTKKKEKPQQVYKPVQTKAAELNLTLQQDQIPRLDSEQGAADNPVQNDIMVQHVQSFNISQEQAMDLEKIQGQNLGLKQDAFRSHSQQIQLMGSGQHLEQRSKAVLIDSNVDSTQVQVAGLDQQLETSLHVQNLGLKHADFRGNTQGNALFIDQNQDFNSSLEQNQELEQMYLQRSLTGEGTLVEGSSKDQSSRSKSKNKLSKKRRDAIKRKMDVEKGISKPIPSFIVDKAMMHLFLQNLYIQERTNSIPIQTDQVDTNKRKGEVLQRRHQQEGRNKEGVGTNFILVTKQAGLTVSPLQIHESPPRDCTLNSIPAMLDESDDEYRVIHYEDELDQDSQSVGDKE</sequence>
<keyword evidence="3" id="KW-1185">Reference proteome</keyword>
<feature type="compositionally biased region" description="Basic residues" evidence="1">
    <location>
        <begin position="361"/>
        <end position="375"/>
    </location>
</feature>
<organism evidence="2 3">
    <name type="scientific">Datura stramonium</name>
    <name type="common">Jimsonweed</name>
    <name type="synonym">Common thornapple</name>
    <dbReference type="NCBI Taxonomy" id="4076"/>
    <lineage>
        <taxon>Eukaryota</taxon>
        <taxon>Viridiplantae</taxon>
        <taxon>Streptophyta</taxon>
        <taxon>Embryophyta</taxon>
        <taxon>Tracheophyta</taxon>
        <taxon>Spermatophyta</taxon>
        <taxon>Magnoliopsida</taxon>
        <taxon>eudicotyledons</taxon>
        <taxon>Gunneridae</taxon>
        <taxon>Pentapetalae</taxon>
        <taxon>asterids</taxon>
        <taxon>lamiids</taxon>
        <taxon>Solanales</taxon>
        <taxon>Solanaceae</taxon>
        <taxon>Solanoideae</taxon>
        <taxon>Datureae</taxon>
        <taxon>Datura</taxon>
    </lineage>
</organism>
<comment type="caution">
    <text evidence="2">The sequence shown here is derived from an EMBL/GenBank/DDBJ whole genome shotgun (WGS) entry which is preliminary data.</text>
</comment>
<protein>
    <submittedName>
        <fullName evidence="2">Uncharacterized protein</fullName>
    </submittedName>
</protein>
<proteinExistence type="predicted"/>
<dbReference type="Proteomes" id="UP000823775">
    <property type="component" value="Unassembled WGS sequence"/>
</dbReference>